<evidence type="ECO:0000313" key="4">
    <source>
        <dbReference type="Proteomes" id="UP000095281"/>
    </source>
</evidence>
<evidence type="ECO:0000256" key="1">
    <source>
        <dbReference type="SAM" id="Coils"/>
    </source>
</evidence>
<evidence type="ECO:0000256" key="3">
    <source>
        <dbReference type="SAM" id="SignalP"/>
    </source>
</evidence>
<feature type="signal peptide" evidence="3">
    <location>
        <begin position="1"/>
        <end position="17"/>
    </location>
</feature>
<proteinExistence type="predicted"/>
<keyword evidence="1" id="KW-0175">Coiled coil</keyword>
<feature type="chain" id="PRO_5009316096" evidence="3">
    <location>
        <begin position="18"/>
        <end position="505"/>
    </location>
</feature>
<protein>
    <submittedName>
        <fullName evidence="5">MAC/Perforin domain containing protein</fullName>
    </submittedName>
</protein>
<feature type="compositionally biased region" description="Polar residues" evidence="2">
    <location>
        <begin position="303"/>
        <end position="315"/>
    </location>
</feature>
<feature type="region of interest" description="Disordered" evidence="2">
    <location>
        <begin position="264"/>
        <end position="324"/>
    </location>
</feature>
<evidence type="ECO:0000313" key="5">
    <source>
        <dbReference type="WBParaSite" id="MhA1_Contig415.frz3.gene21"/>
    </source>
</evidence>
<dbReference type="WBParaSite" id="MhA1_Contig415.frz3.gene21">
    <property type="protein sequence ID" value="MhA1_Contig415.frz3.gene21"/>
    <property type="gene ID" value="MhA1_Contig415.frz3.gene21"/>
</dbReference>
<evidence type="ECO:0000256" key="2">
    <source>
        <dbReference type="SAM" id="MobiDB-lite"/>
    </source>
</evidence>
<name>A0A1I8BRH0_MELHA</name>
<sequence length="505" mass="57843">MKLFVLTILLLFHACFGMDKKDSSNKKKTLIKMGSSSTSVSRNEDEIINIEELEEKANKKKAKELEKLKETQIVEYRSPHRRVKSSPSITINDNRKYLIDMKKDLDLLWKKGGESSKSPHHEEMIHSNEGVIHSNEKSTRRSKSLKTTLSKKFSDIRNSLPNIEFSKIIKKNKQTLGELLDETKDKFKDKDGNNKLIRTNSDRLLNNSNRFGANCSPLFSPRSIFKSKGKSRLSYVDRSVSTVDVGTSISPDDIEEEQMISYVEERNPPLNDEDRNPLNDEEGNPRLNLDKPISGNRIRNGYDENSASNSITHYETSPEESSENELMIGEIQQGGENYELDLIFKNRSVSESDEKTKYLYENELRGTPLQLEYKPLNYESEEEKIANKSLVDEIPKIGIRNNEKYKKDLKASNSNVTRLRKNFEGSDQSAKCEINEDSSEDELGKAKNYFEANGQGNSLENGKQAKVYDKLKLPPRMLQINGAIKNGENNVEKIISPKVYYREFK</sequence>
<feature type="coiled-coil region" evidence="1">
    <location>
        <begin position="43"/>
        <end position="71"/>
    </location>
</feature>
<feature type="compositionally biased region" description="Basic and acidic residues" evidence="2">
    <location>
        <begin position="264"/>
        <end position="278"/>
    </location>
</feature>
<dbReference type="AlphaFoldDB" id="A0A1I8BRH0"/>
<keyword evidence="4" id="KW-1185">Reference proteome</keyword>
<dbReference type="Proteomes" id="UP000095281">
    <property type="component" value="Unplaced"/>
</dbReference>
<accession>A0A1I8BRH0</accession>
<reference evidence="5" key="1">
    <citation type="submission" date="2016-11" db="UniProtKB">
        <authorList>
            <consortium name="WormBaseParasite"/>
        </authorList>
    </citation>
    <scope>IDENTIFICATION</scope>
</reference>
<keyword evidence="3" id="KW-0732">Signal</keyword>
<organism evidence="4 5">
    <name type="scientific">Meloidogyne hapla</name>
    <name type="common">Root-knot nematode worm</name>
    <dbReference type="NCBI Taxonomy" id="6305"/>
    <lineage>
        <taxon>Eukaryota</taxon>
        <taxon>Metazoa</taxon>
        <taxon>Ecdysozoa</taxon>
        <taxon>Nematoda</taxon>
        <taxon>Chromadorea</taxon>
        <taxon>Rhabditida</taxon>
        <taxon>Tylenchina</taxon>
        <taxon>Tylenchomorpha</taxon>
        <taxon>Tylenchoidea</taxon>
        <taxon>Meloidogynidae</taxon>
        <taxon>Meloidogyninae</taxon>
        <taxon>Meloidogyne</taxon>
    </lineage>
</organism>